<dbReference type="InterPro" id="IPR014729">
    <property type="entry name" value="Rossmann-like_a/b/a_fold"/>
</dbReference>
<feature type="region of interest" description="Disordered" evidence="1">
    <location>
        <begin position="1"/>
        <end position="101"/>
    </location>
</feature>
<protein>
    <recommendedName>
        <fullName evidence="2">UspA domain-containing protein</fullName>
    </recommendedName>
</protein>
<dbReference type="EMBL" id="CCFA01002891">
    <property type="protein sequence ID" value="CDS00695.1"/>
    <property type="molecule type" value="Genomic_DNA"/>
</dbReference>
<feature type="compositionally biased region" description="Low complexity" evidence="1">
    <location>
        <begin position="10"/>
        <end position="30"/>
    </location>
</feature>
<reference evidence="5" key="3">
    <citation type="submission" date="2014-06" db="EMBL/GenBank/DDBJ databases">
        <authorList>
            <person name="Berkman P.J."/>
        </authorList>
    </citation>
    <scope>NUCLEOTIDE SEQUENCE [LARGE SCALE GENOMIC DNA]</scope>
</reference>
<evidence type="ECO:0000313" key="4">
    <source>
        <dbReference type="EMBL" id="CDU23728.1"/>
    </source>
</evidence>
<dbReference type="PRINTS" id="PR01438">
    <property type="entry name" value="UNVRSLSTRESS"/>
</dbReference>
<reference evidence="4" key="1">
    <citation type="submission" date="2014-06" db="EMBL/GenBank/DDBJ databases">
        <authorList>
            <person name="Ju J."/>
            <person name="Zhang J."/>
        </authorList>
    </citation>
    <scope>NUCLEOTIDE SEQUENCE</scope>
    <source>
        <strain evidence="4">SscI8</strain>
    </source>
</reference>
<dbReference type="OrthoDB" id="843225at2759"/>
<dbReference type="CDD" id="cd23659">
    <property type="entry name" value="USP_At3g01520-like"/>
    <property type="match status" value="1"/>
</dbReference>
<evidence type="ECO:0000313" key="5">
    <source>
        <dbReference type="Proteomes" id="UP000242770"/>
    </source>
</evidence>
<dbReference type="InterPro" id="IPR006016">
    <property type="entry name" value="UspA"/>
</dbReference>
<sequence length="328" mass="35866">MTATPTTPILQQPSQAPSSSSLATPRSSTEQSRRRQSITIEEPERPRPATSHSSLTSGSNTGSSVSPSRSGIVGDGTYGGRRGGPSMSKSRTSSSGGLSDVKAGYERRVGFDTMPDADETSSGAFSFTLQVKSRGFLRTKNTRTFMVAVDDNPYSERALEWLMENLVEDGDEVVAVRILDEEADQIDQDEAREEARELMASIVELNEEAEDRKISIVVEFVAGKVVSTILAIIHVYRPDSLTVGTRGKSANKFQKMLGQHIMGHVSRDILTSSPVPVVVVRPEAKVQKHLKKRLNDPKRRGYHNLVKGVGDLPMSITRNKRRSLQVAS</sequence>
<dbReference type="Pfam" id="PF00582">
    <property type="entry name" value="Usp"/>
    <property type="match status" value="1"/>
</dbReference>
<accession>A0A0F7RW89</accession>
<evidence type="ECO:0000259" key="2">
    <source>
        <dbReference type="Pfam" id="PF00582"/>
    </source>
</evidence>
<reference evidence="3" key="2">
    <citation type="submission" date="2014-06" db="EMBL/GenBank/DDBJ databases">
        <authorList>
            <person name="Berkman J.Paul."/>
        </authorList>
    </citation>
    <scope>NUCLEOTIDE SEQUENCE [LARGE SCALE GENOMIC DNA]</scope>
</reference>
<feature type="compositionally biased region" description="Low complexity" evidence="1">
    <location>
        <begin position="84"/>
        <end position="99"/>
    </location>
</feature>
<dbReference type="AlphaFoldDB" id="A0A0F7RW89"/>
<dbReference type="Proteomes" id="UP000242770">
    <property type="component" value="Unassembled WGS sequence"/>
</dbReference>
<dbReference type="STRING" id="49012.A0A0F7RW89"/>
<feature type="compositionally biased region" description="Low complexity" evidence="1">
    <location>
        <begin position="50"/>
        <end position="72"/>
    </location>
</feature>
<feature type="domain" description="UspA" evidence="2">
    <location>
        <begin position="143"/>
        <end position="281"/>
    </location>
</feature>
<proteinExistence type="predicted"/>
<evidence type="ECO:0000256" key="1">
    <source>
        <dbReference type="SAM" id="MobiDB-lite"/>
    </source>
</evidence>
<dbReference type="PANTHER" id="PTHR47815:SF1">
    <property type="entry name" value="UNIVERSAL STRESS PROTEIN A FAMILY PROTEIN C25B2.10"/>
    <property type="match status" value="1"/>
</dbReference>
<gene>
    <name evidence="3" type="primary">SSCI48900.1</name>
    <name evidence="4" type="ORF">SPSC_02357</name>
</gene>
<name>A0A0F7RW89_9BASI</name>
<evidence type="ECO:0000313" key="3">
    <source>
        <dbReference type="EMBL" id="CDS00695.1"/>
    </source>
</evidence>
<dbReference type="SUPFAM" id="SSF52402">
    <property type="entry name" value="Adenine nucleotide alpha hydrolases-like"/>
    <property type="match status" value="1"/>
</dbReference>
<dbReference type="InterPro" id="IPR006015">
    <property type="entry name" value="Universal_stress_UspA"/>
</dbReference>
<feature type="compositionally biased region" description="Gly residues" evidence="1">
    <location>
        <begin position="73"/>
        <end position="83"/>
    </location>
</feature>
<dbReference type="EMBL" id="LK056664">
    <property type="protein sequence ID" value="CDU23728.1"/>
    <property type="molecule type" value="Genomic_DNA"/>
</dbReference>
<dbReference type="Gene3D" id="3.40.50.620">
    <property type="entry name" value="HUPs"/>
    <property type="match status" value="1"/>
</dbReference>
<organism evidence="3 5">
    <name type="scientific">Sporisorium scitamineum</name>
    <dbReference type="NCBI Taxonomy" id="49012"/>
    <lineage>
        <taxon>Eukaryota</taxon>
        <taxon>Fungi</taxon>
        <taxon>Dikarya</taxon>
        <taxon>Basidiomycota</taxon>
        <taxon>Ustilaginomycotina</taxon>
        <taxon>Ustilaginomycetes</taxon>
        <taxon>Ustilaginales</taxon>
        <taxon>Ustilaginaceae</taxon>
        <taxon>Sporisorium</taxon>
    </lineage>
</organism>
<dbReference type="PANTHER" id="PTHR47815">
    <property type="entry name" value="UNIVERSAL STRESS PROTEIN A FAMILY PROTEIN C25B2.10"/>
    <property type="match status" value="1"/>
</dbReference>
<keyword evidence="5" id="KW-1185">Reference proteome</keyword>